<organism evidence="3">
    <name type="scientific">Culicoides sonorensis</name>
    <name type="common">Biting midge</name>
    <dbReference type="NCBI Taxonomy" id="179676"/>
    <lineage>
        <taxon>Eukaryota</taxon>
        <taxon>Metazoa</taxon>
        <taxon>Ecdysozoa</taxon>
        <taxon>Arthropoda</taxon>
        <taxon>Hexapoda</taxon>
        <taxon>Insecta</taxon>
        <taxon>Pterygota</taxon>
        <taxon>Neoptera</taxon>
        <taxon>Endopterygota</taxon>
        <taxon>Diptera</taxon>
        <taxon>Nematocera</taxon>
        <taxon>Chironomoidea</taxon>
        <taxon>Ceratopogonidae</taxon>
        <taxon>Ceratopogoninae</taxon>
        <taxon>Culicoides</taxon>
        <taxon>Monoculicoides</taxon>
    </lineage>
</organism>
<gene>
    <name evidence="3" type="primary">CSON000984</name>
</gene>
<dbReference type="InterPro" id="IPR045091">
    <property type="entry name" value="Mad2-like"/>
</dbReference>
<evidence type="ECO:0000259" key="1">
    <source>
        <dbReference type="PROSITE" id="PS50815"/>
    </source>
</evidence>
<dbReference type="Pfam" id="PF02301">
    <property type="entry name" value="HORMA"/>
    <property type="match status" value="1"/>
</dbReference>
<accession>A0A336LQG2</accession>
<reference evidence="3" key="2">
    <citation type="submission" date="2018-07" db="EMBL/GenBank/DDBJ databases">
        <authorList>
            <person name="Quirk P.G."/>
            <person name="Krulwich T.A."/>
        </authorList>
    </citation>
    <scope>NUCLEOTIDE SEQUENCE</scope>
</reference>
<dbReference type="PANTHER" id="PTHR11842:SF10">
    <property type="entry name" value="MITOTIC SPINDLE ASSEMBLY CHECKPOINT PROTEIN MAD2B"/>
    <property type="match status" value="1"/>
</dbReference>
<dbReference type="GO" id="GO:0016035">
    <property type="term" value="C:zeta DNA polymerase complex"/>
    <property type="evidence" value="ECO:0007669"/>
    <property type="project" value="TreeGrafter"/>
</dbReference>
<evidence type="ECO:0000313" key="3">
    <source>
        <dbReference type="EMBL" id="SSX20294.1"/>
    </source>
</evidence>
<reference evidence="2" key="1">
    <citation type="submission" date="2018-04" db="EMBL/GenBank/DDBJ databases">
        <authorList>
            <person name="Go L.Y."/>
            <person name="Mitchell J.A."/>
        </authorList>
    </citation>
    <scope>NUCLEOTIDE SEQUENCE</scope>
    <source>
        <tissue evidence="2">Whole organism</tissue>
    </source>
</reference>
<dbReference type="OMA" id="QYQEFPW"/>
<dbReference type="EMBL" id="UFQS01000115">
    <property type="protein sequence ID" value="SSW99914.1"/>
    <property type="molecule type" value="Genomic_DNA"/>
</dbReference>
<evidence type="ECO:0000313" key="2">
    <source>
        <dbReference type="EMBL" id="SSW99914.1"/>
    </source>
</evidence>
<dbReference type="SUPFAM" id="SSF56019">
    <property type="entry name" value="The spindle assembly checkpoint protein mad2"/>
    <property type="match status" value="1"/>
</dbReference>
<sequence>MAVYINALIEGLEVILHSILYVRKLYPDEIFRKRKIYGIPIYVSIYPALNDYLVMVLKTAKHLISEKKLERLEIVFYRSAELQEIRFESYCIEFDFFKNCDRNFNDVHLYEFEDAMRKSLLHIEERIRGVSRLPSNAKFKVLLHTTRQAYMNLNEKPELTNFMWFRDDVKTEEGSEKKITEQKKILPLTSIEKIGIQMYMERTVH</sequence>
<dbReference type="AlphaFoldDB" id="A0A336LQG2"/>
<dbReference type="InterPro" id="IPR036570">
    <property type="entry name" value="HORMA_dom_sf"/>
</dbReference>
<protein>
    <submittedName>
        <fullName evidence="3">CSON000984 protein</fullName>
    </submittedName>
</protein>
<dbReference type="EMBL" id="UFQT01000115">
    <property type="protein sequence ID" value="SSX20294.1"/>
    <property type="molecule type" value="Genomic_DNA"/>
</dbReference>
<name>A0A336LQG2_CULSO</name>
<feature type="domain" description="HORMA" evidence="1">
    <location>
        <begin position="2"/>
        <end position="200"/>
    </location>
</feature>
<dbReference type="PANTHER" id="PTHR11842">
    <property type="entry name" value="MITOTIC SPINDLE ASSEMBLY CHECKPOINT PROTEIN MAD2"/>
    <property type="match status" value="1"/>
</dbReference>
<dbReference type="VEuPathDB" id="VectorBase:CSON000984"/>
<proteinExistence type="predicted"/>
<dbReference type="Gene3D" id="3.30.900.10">
    <property type="entry name" value="HORMA domain"/>
    <property type="match status" value="1"/>
</dbReference>
<dbReference type="PROSITE" id="PS50815">
    <property type="entry name" value="HORMA"/>
    <property type="match status" value="1"/>
</dbReference>
<dbReference type="InterPro" id="IPR003511">
    <property type="entry name" value="HORMA_dom"/>
</dbReference>